<evidence type="ECO:0000256" key="2">
    <source>
        <dbReference type="ARBA" id="ARBA00023002"/>
    </source>
</evidence>
<gene>
    <name evidence="4" type="ORF">METZ01_LOCUS194323</name>
</gene>
<dbReference type="PANTHER" id="PTHR11632">
    <property type="entry name" value="SUCCINATE DEHYDROGENASE 2 FLAVOPROTEIN SUBUNIT"/>
    <property type="match status" value="1"/>
</dbReference>
<dbReference type="InterPro" id="IPR030664">
    <property type="entry name" value="SdhA/FrdA/AprA"/>
</dbReference>
<dbReference type="PANTHER" id="PTHR11632:SF51">
    <property type="entry name" value="SUCCINATE DEHYDROGENASE [UBIQUINONE] FLAVOPROTEIN SUBUNIT, MITOCHONDRIAL"/>
    <property type="match status" value="1"/>
</dbReference>
<evidence type="ECO:0000256" key="1">
    <source>
        <dbReference type="ARBA" id="ARBA00022630"/>
    </source>
</evidence>
<accession>A0A382DTI1</accession>
<evidence type="ECO:0000259" key="3">
    <source>
        <dbReference type="Pfam" id="PF00890"/>
    </source>
</evidence>
<dbReference type="Gene3D" id="3.50.50.60">
    <property type="entry name" value="FAD/NAD(P)-binding domain"/>
    <property type="match status" value="1"/>
</dbReference>
<dbReference type="InterPro" id="IPR036188">
    <property type="entry name" value="FAD/NAD-bd_sf"/>
</dbReference>
<dbReference type="InterPro" id="IPR003953">
    <property type="entry name" value="FAD-dep_OxRdtase_2_FAD-bd"/>
</dbReference>
<sequence>MKHDVTTSDVVVVGAGGAGMRAAIAAAEAGARVVLLTKGQAARSGATTMACPSYQAAFSMEDERDSAAIAFEDTCYEGRYLGDEN</sequence>
<feature type="non-terminal residue" evidence="4">
    <location>
        <position position="85"/>
    </location>
</feature>
<dbReference type="EMBL" id="UINC01040921">
    <property type="protein sequence ID" value="SVB41469.1"/>
    <property type="molecule type" value="Genomic_DNA"/>
</dbReference>
<name>A0A382DTI1_9ZZZZ</name>
<dbReference type="GO" id="GO:0016491">
    <property type="term" value="F:oxidoreductase activity"/>
    <property type="evidence" value="ECO:0007669"/>
    <property type="project" value="UniProtKB-KW"/>
</dbReference>
<keyword evidence="2" id="KW-0560">Oxidoreductase</keyword>
<dbReference type="SUPFAM" id="SSF51905">
    <property type="entry name" value="FAD/NAD(P)-binding domain"/>
    <property type="match status" value="1"/>
</dbReference>
<protein>
    <recommendedName>
        <fullName evidence="3">FAD-dependent oxidoreductase 2 FAD-binding domain-containing protein</fullName>
    </recommendedName>
</protein>
<dbReference type="Pfam" id="PF00890">
    <property type="entry name" value="FAD_binding_2"/>
    <property type="match status" value="1"/>
</dbReference>
<proteinExistence type="predicted"/>
<evidence type="ECO:0000313" key="4">
    <source>
        <dbReference type="EMBL" id="SVB41469.1"/>
    </source>
</evidence>
<feature type="domain" description="FAD-dependent oxidoreductase 2 FAD-binding" evidence="3">
    <location>
        <begin position="9"/>
        <end position="84"/>
    </location>
</feature>
<dbReference type="AlphaFoldDB" id="A0A382DTI1"/>
<organism evidence="4">
    <name type="scientific">marine metagenome</name>
    <dbReference type="NCBI Taxonomy" id="408172"/>
    <lineage>
        <taxon>unclassified sequences</taxon>
        <taxon>metagenomes</taxon>
        <taxon>ecological metagenomes</taxon>
    </lineage>
</organism>
<keyword evidence="1" id="KW-0285">Flavoprotein</keyword>
<reference evidence="4" key="1">
    <citation type="submission" date="2018-05" db="EMBL/GenBank/DDBJ databases">
        <authorList>
            <person name="Lanie J.A."/>
            <person name="Ng W.-L."/>
            <person name="Kazmierczak K.M."/>
            <person name="Andrzejewski T.M."/>
            <person name="Davidsen T.M."/>
            <person name="Wayne K.J."/>
            <person name="Tettelin H."/>
            <person name="Glass J.I."/>
            <person name="Rusch D."/>
            <person name="Podicherti R."/>
            <person name="Tsui H.-C.T."/>
            <person name="Winkler M.E."/>
        </authorList>
    </citation>
    <scope>NUCLEOTIDE SEQUENCE</scope>
</reference>